<reference evidence="7 8" key="1">
    <citation type="submission" date="2016-03" db="EMBL/GenBank/DDBJ databases">
        <authorList>
            <person name="Devillers H."/>
        </authorList>
    </citation>
    <scope>NUCLEOTIDE SEQUENCE [LARGE SCALE GENOMIC DNA]</scope>
    <source>
        <strain evidence="7">CBS 6772</strain>
    </source>
</reference>
<dbReference type="EMBL" id="LT598487">
    <property type="protein sequence ID" value="SCV99426.1"/>
    <property type="molecule type" value="Genomic_DNA"/>
</dbReference>
<organism evidence="7 8">
    <name type="scientific">Lachancea fermentati</name>
    <name type="common">Zygosaccharomyces fermentati</name>
    <dbReference type="NCBI Taxonomy" id="4955"/>
    <lineage>
        <taxon>Eukaryota</taxon>
        <taxon>Fungi</taxon>
        <taxon>Dikarya</taxon>
        <taxon>Ascomycota</taxon>
        <taxon>Saccharomycotina</taxon>
        <taxon>Saccharomycetes</taxon>
        <taxon>Saccharomycetales</taxon>
        <taxon>Saccharomycetaceae</taxon>
        <taxon>Lachancea</taxon>
    </lineage>
</organism>
<dbReference type="GO" id="GO:0005634">
    <property type="term" value="C:nucleus"/>
    <property type="evidence" value="ECO:0007669"/>
    <property type="project" value="UniProtKB-SubCell"/>
</dbReference>
<comment type="subcellular location">
    <subcellularLocation>
        <location evidence="2">Cytoplasm</location>
    </subcellularLocation>
    <subcellularLocation>
        <location evidence="1">Nucleus</location>
    </subcellularLocation>
</comment>
<dbReference type="PANTHER" id="PTHR12225">
    <property type="entry name" value="ADHESION REGULATING MOLECULE 1 110 KDA CELL MEMBRANE GLYCOPROTEIN"/>
    <property type="match status" value="1"/>
</dbReference>
<evidence type="ECO:0000313" key="8">
    <source>
        <dbReference type="Proteomes" id="UP000190831"/>
    </source>
</evidence>
<keyword evidence="3" id="KW-0963">Cytoplasm</keyword>
<dbReference type="PROSITE" id="PS51917">
    <property type="entry name" value="PRU"/>
    <property type="match status" value="1"/>
</dbReference>
<sequence>MGEIVCKFRAGLADFDEDSRICTPKPLKGEIIVKPSEEADGFYDFQWKPIEKVTTGNVEPIELILIPGETKWLTIKSSKSGRIFCLVFSSGEKYFFWLQDKNEGASSLNELSKADKEIVAKLEGILKAEEEEVSTGANNEDINMEDEQKQSSEISNQPIGHVCDFLTKSVVIKYVQSLAEDSPQLEALLQHLPESESRNKEALIECLRGPFFFHAADTLSKSLQESFEAGLTIANGFGYEYCDNGVLGLIKGARKEGLKEAKSQSKSKDKDI</sequence>
<dbReference type="PANTHER" id="PTHR12225:SF0">
    <property type="entry name" value="PROTEASOMAL UBIQUITIN RECEPTOR ADRM1"/>
    <property type="match status" value="1"/>
</dbReference>
<dbReference type="InterPro" id="IPR006773">
    <property type="entry name" value="Rpn13/ADRM1"/>
</dbReference>
<protein>
    <submittedName>
        <fullName evidence="7">LAFE_0A02894g1_1</fullName>
    </submittedName>
</protein>
<dbReference type="Proteomes" id="UP000190831">
    <property type="component" value="Chromosome A"/>
</dbReference>
<dbReference type="OrthoDB" id="340431at2759"/>
<evidence type="ECO:0000256" key="4">
    <source>
        <dbReference type="ARBA" id="ARBA00022942"/>
    </source>
</evidence>
<dbReference type="STRING" id="4955.A0A1G4M6G2"/>
<evidence type="ECO:0000256" key="1">
    <source>
        <dbReference type="ARBA" id="ARBA00004123"/>
    </source>
</evidence>
<dbReference type="InterPro" id="IPR038633">
    <property type="entry name" value="Rpn13/ADRM1_Pru_sf"/>
</dbReference>
<feature type="domain" description="Pru" evidence="6">
    <location>
        <begin position="1"/>
        <end position="129"/>
    </location>
</feature>
<evidence type="ECO:0000256" key="2">
    <source>
        <dbReference type="ARBA" id="ARBA00004496"/>
    </source>
</evidence>
<accession>A0A1G4M6G2</accession>
<evidence type="ECO:0000313" key="7">
    <source>
        <dbReference type="EMBL" id="SCV99426.1"/>
    </source>
</evidence>
<dbReference type="GO" id="GO:0070628">
    <property type="term" value="F:proteasome binding"/>
    <property type="evidence" value="ECO:0007669"/>
    <property type="project" value="TreeGrafter"/>
</dbReference>
<dbReference type="AlphaFoldDB" id="A0A1G4M6G2"/>
<proteinExistence type="predicted"/>
<keyword evidence="8" id="KW-1185">Reference proteome</keyword>
<dbReference type="Pfam" id="PF04683">
    <property type="entry name" value="Rpn13_ADRM1_Pru"/>
    <property type="match status" value="1"/>
</dbReference>
<dbReference type="InterPro" id="IPR038108">
    <property type="entry name" value="RPN13_DEUBAD_sf"/>
</dbReference>
<keyword evidence="5" id="KW-0539">Nucleus</keyword>
<dbReference type="GO" id="GO:0008541">
    <property type="term" value="C:proteasome regulatory particle, lid subcomplex"/>
    <property type="evidence" value="ECO:0007669"/>
    <property type="project" value="TreeGrafter"/>
</dbReference>
<dbReference type="GO" id="GO:0005737">
    <property type="term" value="C:cytoplasm"/>
    <property type="evidence" value="ECO:0007669"/>
    <property type="project" value="UniProtKB-SubCell"/>
</dbReference>
<name>A0A1G4M6G2_LACFM</name>
<keyword evidence="4" id="KW-0647">Proteasome</keyword>
<dbReference type="Gene3D" id="2.30.29.70">
    <property type="entry name" value="Proteasomal ubiquitin receptor Rpn13/ADRM1"/>
    <property type="match status" value="1"/>
</dbReference>
<dbReference type="GO" id="GO:0061133">
    <property type="term" value="F:endopeptidase activator activity"/>
    <property type="evidence" value="ECO:0007669"/>
    <property type="project" value="TreeGrafter"/>
</dbReference>
<dbReference type="Gene3D" id="1.10.2020.20">
    <property type="match status" value="1"/>
</dbReference>
<dbReference type="OMA" id="CNTGRVI"/>
<evidence type="ECO:0000256" key="3">
    <source>
        <dbReference type="ARBA" id="ARBA00022490"/>
    </source>
</evidence>
<gene>
    <name evidence="7" type="ORF">LAFE_0A02894G</name>
</gene>
<evidence type="ECO:0000256" key="5">
    <source>
        <dbReference type="ARBA" id="ARBA00023242"/>
    </source>
</evidence>
<evidence type="ECO:0000259" key="6">
    <source>
        <dbReference type="PROSITE" id="PS51917"/>
    </source>
</evidence>
<dbReference type="InterPro" id="IPR044868">
    <property type="entry name" value="Rpn13/ADRM1_Pru"/>
</dbReference>